<dbReference type="Gene3D" id="3.90.550.10">
    <property type="entry name" value="Spore Coat Polysaccharide Biosynthesis Protein SpsA, Chain A"/>
    <property type="match status" value="1"/>
</dbReference>
<dbReference type="SUPFAM" id="SSF53448">
    <property type="entry name" value="Nucleotide-diphospho-sugar transferases"/>
    <property type="match status" value="1"/>
</dbReference>
<dbReference type="InterPro" id="IPR029044">
    <property type="entry name" value="Nucleotide-diphossugar_trans"/>
</dbReference>
<name>A0ABY6BD96_9GAMM</name>
<evidence type="ECO:0000256" key="2">
    <source>
        <dbReference type="ARBA" id="ARBA00022695"/>
    </source>
</evidence>
<dbReference type="PANTHER" id="PTHR43584">
    <property type="entry name" value="NUCLEOTIDYL TRANSFERASE"/>
    <property type="match status" value="1"/>
</dbReference>
<dbReference type="EMBL" id="CP104694">
    <property type="protein sequence ID" value="UXI67829.1"/>
    <property type="molecule type" value="Genomic_DNA"/>
</dbReference>
<dbReference type="Proteomes" id="UP001064632">
    <property type="component" value="Chromosome"/>
</dbReference>
<evidence type="ECO:0000313" key="6">
    <source>
        <dbReference type="Proteomes" id="UP001064632"/>
    </source>
</evidence>
<keyword evidence="1" id="KW-0808">Transferase</keyword>
<evidence type="ECO:0000259" key="4">
    <source>
        <dbReference type="Pfam" id="PF12804"/>
    </source>
</evidence>
<sequence>MQAVILAAGRGSRLGQLTRRRPKAALRLAGRRLIDWQCAALEAAGIDAIRAVAGHAGEALHAPTGVHVFHNADWSTSGPVASLLCGLPDTPRQPVLMAYGDGVFHPDLARALRHSDADIAITVDLRWHALWSRRFTDVLADAETLKVDAGQLVAIGARPAHVDDVQAQFTGLLRLSPSGWKIVQDFVGGLCVVRRASLDTTSLLSALLAEGVAIEAIPVEGRWCEVDSARDLALYRLLARRTPGWSHDWRWRHPS</sequence>
<keyword evidence="6" id="KW-1185">Reference proteome</keyword>
<gene>
    <name evidence="5" type="ORF">N4264_24360</name>
</gene>
<dbReference type="Pfam" id="PF12804">
    <property type="entry name" value="NTP_transf_3"/>
    <property type="match status" value="1"/>
</dbReference>
<dbReference type="CDD" id="cd02523">
    <property type="entry name" value="PC_cytidylyltransferase"/>
    <property type="match status" value="1"/>
</dbReference>
<reference evidence="5" key="1">
    <citation type="submission" date="2022-09" db="EMBL/GenBank/DDBJ databases">
        <title>Tahibacter sp. nov., isolated from a fresh water.</title>
        <authorList>
            <person name="Baek J.H."/>
            <person name="Lee J.K."/>
            <person name="Kim J.M."/>
            <person name="Jeon C.O."/>
        </authorList>
    </citation>
    <scope>NUCLEOTIDE SEQUENCE</scope>
    <source>
        <strain evidence="5">W38</strain>
    </source>
</reference>
<protein>
    <submittedName>
        <fullName evidence="5">Phosphocholine cytidylyltransferase family protein</fullName>
    </submittedName>
</protein>
<keyword evidence="2 5" id="KW-0548">Nucleotidyltransferase</keyword>
<dbReference type="GO" id="GO:0016779">
    <property type="term" value="F:nucleotidyltransferase activity"/>
    <property type="evidence" value="ECO:0007669"/>
    <property type="project" value="UniProtKB-KW"/>
</dbReference>
<dbReference type="PANTHER" id="PTHR43584:SF8">
    <property type="entry name" value="N-ACETYLMURAMATE ALPHA-1-PHOSPHATE URIDYLYLTRANSFERASE"/>
    <property type="match status" value="1"/>
</dbReference>
<accession>A0ABY6BD96</accession>
<keyword evidence="3" id="KW-0460">Magnesium</keyword>
<evidence type="ECO:0000256" key="3">
    <source>
        <dbReference type="ARBA" id="ARBA00022842"/>
    </source>
</evidence>
<feature type="domain" description="MobA-like NTP transferase" evidence="4">
    <location>
        <begin position="3"/>
        <end position="142"/>
    </location>
</feature>
<evidence type="ECO:0000313" key="5">
    <source>
        <dbReference type="EMBL" id="UXI67829.1"/>
    </source>
</evidence>
<proteinExistence type="predicted"/>
<organism evidence="5 6">
    <name type="scientific">Tahibacter amnicola</name>
    <dbReference type="NCBI Taxonomy" id="2976241"/>
    <lineage>
        <taxon>Bacteria</taxon>
        <taxon>Pseudomonadati</taxon>
        <taxon>Pseudomonadota</taxon>
        <taxon>Gammaproteobacteria</taxon>
        <taxon>Lysobacterales</taxon>
        <taxon>Rhodanobacteraceae</taxon>
        <taxon>Tahibacter</taxon>
    </lineage>
</organism>
<dbReference type="RefSeq" id="WP_261694798.1">
    <property type="nucleotide sequence ID" value="NZ_CP104694.1"/>
</dbReference>
<evidence type="ECO:0000256" key="1">
    <source>
        <dbReference type="ARBA" id="ARBA00022679"/>
    </source>
</evidence>
<dbReference type="InterPro" id="IPR050065">
    <property type="entry name" value="GlmU-like"/>
</dbReference>
<dbReference type="InterPro" id="IPR025877">
    <property type="entry name" value="MobA-like_NTP_Trfase"/>
</dbReference>